<dbReference type="Proteomes" id="UP001266305">
    <property type="component" value="Unassembled WGS sequence"/>
</dbReference>
<protein>
    <submittedName>
        <fullName evidence="1">Uncharacterized protein</fullName>
    </submittedName>
</protein>
<proteinExistence type="predicted"/>
<reference evidence="1 2" key="1">
    <citation type="submission" date="2023-05" db="EMBL/GenBank/DDBJ databases">
        <title>B98-5 Cell Line De Novo Hybrid Assembly: An Optical Mapping Approach.</title>
        <authorList>
            <person name="Kananen K."/>
            <person name="Auerbach J.A."/>
            <person name="Kautto E."/>
            <person name="Blachly J.S."/>
        </authorList>
    </citation>
    <scope>NUCLEOTIDE SEQUENCE [LARGE SCALE GENOMIC DNA]</scope>
    <source>
        <strain evidence="1">B95-8</strain>
        <tissue evidence="1">Cell line</tissue>
    </source>
</reference>
<gene>
    <name evidence="1" type="ORF">P7K49_027726</name>
</gene>
<organism evidence="1 2">
    <name type="scientific">Saguinus oedipus</name>
    <name type="common">Cotton-top tamarin</name>
    <name type="synonym">Oedipomidas oedipus</name>
    <dbReference type="NCBI Taxonomy" id="9490"/>
    <lineage>
        <taxon>Eukaryota</taxon>
        <taxon>Metazoa</taxon>
        <taxon>Chordata</taxon>
        <taxon>Craniata</taxon>
        <taxon>Vertebrata</taxon>
        <taxon>Euteleostomi</taxon>
        <taxon>Mammalia</taxon>
        <taxon>Eutheria</taxon>
        <taxon>Euarchontoglires</taxon>
        <taxon>Primates</taxon>
        <taxon>Haplorrhini</taxon>
        <taxon>Platyrrhini</taxon>
        <taxon>Cebidae</taxon>
        <taxon>Callitrichinae</taxon>
        <taxon>Saguinus</taxon>
    </lineage>
</organism>
<dbReference type="EMBL" id="JASSZA010000014">
    <property type="protein sequence ID" value="KAK2093988.1"/>
    <property type="molecule type" value="Genomic_DNA"/>
</dbReference>
<evidence type="ECO:0000313" key="1">
    <source>
        <dbReference type="EMBL" id="KAK2093988.1"/>
    </source>
</evidence>
<sequence>MQHFGVLPNFHDKELYSSSCGRKDSGYGQTSPILQSIWGPDSDPAQMGQWVKLLTSSTVTLLLQHCPNKSLHAAVSLSHPALTQQVRKLCYLIVPLVLSSRQVYKVDSVSEYEVTVILQSSHDCLQGALGQTLSRQALVNTNRSKSFMRAATYHVVHLQAGICVKDNMNKVMTTTELMTNWPYYTQSQSPSEKKCSKKAKKRIHHFRAGSSWCQNGNSVLADSKNLAFQHAVLFHLKLPEIERISIQE</sequence>
<evidence type="ECO:0000313" key="2">
    <source>
        <dbReference type="Proteomes" id="UP001266305"/>
    </source>
</evidence>
<keyword evidence="2" id="KW-1185">Reference proteome</keyword>
<name>A0ABQ9UAA1_SAGOE</name>
<accession>A0ABQ9UAA1</accession>
<comment type="caution">
    <text evidence="1">The sequence shown here is derived from an EMBL/GenBank/DDBJ whole genome shotgun (WGS) entry which is preliminary data.</text>
</comment>